<proteinExistence type="predicted"/>
<dbReference type="AlphaFoldDB" id="A0A4Y8IR76"/>
<dbReference type="RefSeq" id="WP_134339146.1">
    <property type="nucleotide sequence ID" value="NZ_SOPW01000003.1"/>
</dbReference>
<keyword evidence="2" id="KW-1185">Reference proteome</keyword>
<reference evidence="1 2" key="1">
    <citation type="submission" date="2019-03" db="EMBL/GenBank/DDBJ databases">
        <authorList>
            <person name="He R.-H."/>
        </authorList>
    </citation>
    <scope>NUCLEOTIDE SEQUENCE [LARGE SCALE GENOMIC DNA]</scope>
    <source>
        <strain evidence="2">SH 714</strain>
    </source>
</reference>
<gene>
    <name evidence="1" type="ORF">E3U55_04550</name>
</gene>
<name>A0A4Y8IR76_9BACI</name>
<sequence>MSKNFQSLSIIILGLCILGGSWFISQSLIPNQEIEIKTQQEEQFRYEFLSPNENNIIIFDKQTGDYWRKFIASNEGPSNWEKQDTPVSTISE</sequence>
<evidence type="ECO:0000313" key="1">
    <source>
        <dbReference type="EMBL" id="TFB24088.1"/>
    </source>
</evidence>
<evidence type="ECO:0000313" key="2">
    <source>
        <dbReference type="Proteomes" id="UP000297975"/>
    </source>
</evidence>
<dbReference type="OrthoDB" id="2628290at2"/>
<dbReference type="Proteomes" id="UP000297975">
    <property type="component" value="Unassembled WGS sequence"/>
</dbReference>
<protein>
    <submittedName>
        <fullName evidence="1">Uncharacterized protein</fullName>
    </submittedName>
</protein>
<accession>A0A4Y8IR76</accession>
<dbReference type="EMBL" id="SOPW01000003">
    <property type="protein sequence ID" value="TFB24088.1"/>
    <property type="molecule type" value="Genomic_DNA"/>
</dbReference>
<organism evidence="1 2">
    <name type="scientific">Filobacillus milosensis</name>
    <dbReference type="NCBI Taxonomy" id="94137"/>
    <lineage>
        <taxon>Bacteria</taxon>
        <taxon>Bacillati</taxon>
        <taxon>Bacillota</taxon>
        <taxon>Bacilli</taxon>
        <taxon>Bacillales</taxon>
        <taxon>Bacillaceae</taxon>
        <taxon>Filobacillus</taxon>
    </lineage>
</organism>
<comment type="caution">
    <text evidence="1">The sequence shown here is derived from an EMBL/GenBank/DDBJ whole genome shotgun (WGS) entry which is preliminary data.</text>
</comment>